<gene>
    <name evidence="1" type="ORF">HOLleu_39180</name>
</gene>
<keyword evidence="2" id="KW-1185">Reference proteome</keyword>
<comment type="caution">
    <text evidence="1">The sequence shown here is derived from an EMBL/GenBank/DDBJ whole genome shotgun (WGS) entry which is preliminary data.</text>
</comment>
<evidence type="ECO:0000313" key="1">
    <source>
        <dbReference type="EMBL" id="KAJ8021864.1"/>
    </source>
</evidence>
<dbReference type="Proteomes" id="UP001152320">
    <property type="component" value="Chromosome 21"/>
</dbReference>
<proteinExistence type="predicted"/>
<accession>A0A9Q0YGZ1</accession>
<sequence>MHTNMLVLNYGKTEIVKCSSTFGRVNGSPVCDIRITDDNIIPFVKVRILGVIMDNKATMTAHVSNLCRSVYLLFTNLVRIATS</sequence>
<reference evidence="1" key="1">
    <citation type="submission" date="2021-10" db="EMBL/GenBank/DDBJ databases">
        <title>Tropical sea cucumber genome reveals ecological adaptation and Cuvierian tubules defense mechanism.</title>
        <authorList>
            <person name="Chen T."/>
        </authorList>
    </citation>
    <scope>NUCLEOTIDE SEQUENCE</scope>
    <source>
        <strain evidence="1">Nanhai2018</strain>
        <tissue evidence="1">Muscle</tissue>
    </source>
</reference>
<name>A0A9Q0YGZ1_HOLLE</name>
<protein>
    <submittedName>
        <fullName evidence="1">Uncharacterized protein</fullName>
    </submittedName>
</protein>
<dbReference type="EMBL" id="JAIZAY010000021">
    <property type="protein sequence ID" value="KAJ8021864.1"/>
    <property type="molecule type" value="Genomic_DNA"/>
</dbReference>
<evidence type="ECO:0000313" key="2">
    <source>
        <dbReference type="Proteomes" id="UP001152320"/>
    </source>
</evidence>
<dbReference type="AlphaFoldDB" id="A0A9Q0YGZ1"/>
<organism evidence="1 2">
    <name type="scientific">Holothuria leucospilota</name>
    <name type="common">Black long sea cucumber</name>
    <name type="synonym">Mertensiothuria leucospilota</name>
    <dbReference type="NCBI Taxonomy" id="206669"/>
    <lineage>
        <taxon>Eukaryota</taxon>
        <taxon>Metazoa</taxon>
        <taxon>Echinodermata</taxon>
        <taxon>Eleutherozoa</taxon>
        <taxon>Echinozoa</taxon>
        <taxon>Holothuroidea</taxon>
        <taxon>Aspidochirotacea</taxon>
        <taxon>Aspidochirotida</taxon>
        <taxon>Holothuriidae</taxon>
        <taxon>Holothuria</taxon>
    </lineage>
</organism>